<evidence type="ECO:0000256" key="2">
    <source>
        <dbReference type="SAM" id="Phobius"/>
    </source>
</evidence>
<evidence type="ECO:0000313" key="3">
    <source>
        <dbReference type="Proteomes" id="UP000515150"/>
    </source>
</evidence>
<sequence>MRLTVSTVLHHVWSEFGLVDLVITVTLIIFTTWKWKREKSELLKTNAHLTEESLQSQRARDDAFAALMVVKDELLNQRRRLQAQLEEVEQEREENKQKLQSVEKEITKQEILFNKPGELLREKENLLRDQWKLDQTKKDTEKQLLSSERLLELIEAIE</sequence>
<keyword evidence="2" id="KW-1133">Transmembrane helix</keyword>
<dbReference type="OrthoDB" id="8964073at2759"/>
<feature type="coiled-coil region" evidence="1">
    <location>
        <begin position="71"/>
        <end position="112"/>
    </location>
</feature>
<dbReference type="Proteomes" id="UP000515150">
    <property type="component" value="Chromosome 2"/>
</dbReference>
<protein>
    <submittedName>
        <fullName evidence="4">Polyamine-modulated factor 1-binding protein 1-like</fullName>
    </submittedName>
</protein>
<gene>
    <name evidence="4" type="primary">LOC121201785</name>
</gene>
<keyword evidence="1" id="KW-0175">Coiled coil</keyword>
<dbReference type="KEGG" id="bspl:121201785"/>
<keyword evidence="2" id="KW-0812">Transmembrane</keyword>
<name>A0A8M1H6M2_BETSP</name>
<organism evidence="3 4">
    <name type="scientific">Betta splendens</name>
    <name type="common">Siamese fighting fish</name>
    <dbReference type="NCBI Taxonomy" id="158456"/>
    <lineage>
        <taxon>Eukaryota</taxon>
        <taxon>Metazoa</taxon>
        <taxon>Chordata</taxon>
        <taxon>Craniata</taxon>
        <taxon>Vertebrata</taxon>
        <taxon>Euteleostomi</taxon>
        <taxon>Actinopterygii</taxon>
        <taxon>Neopterygii</taxon>
        <taxon>Teleostei</taxon>
        <taxon>Neoteleostei</taxon>
        <taxon>Acanthomorphata</taxon>
        <taxon>Anabantaria</taxon>
        <taxon>Anabantiformes</taxon>
        <taxon>Anabantoidei</taxon>
        <taxon>Osphronemidae</taxon>
        <taxon>Betta</taxon>
    </lineage>
</organism>
<dbReference type="AlphaFoldDB" id="A0A8M1H6M2"/>
<keyword evidence="2" id="KW-0472">Membrane</keyword>
<dbReference type="RefSeq" id="XP_040924083.1">
    <property type="nucleotide sequence ID" value="XM_041068149.2"/>
</dbReference>
<feature type="transmembrane region" description="Helical" evidence="2">
    <location>
        <begin position="12"/>
        <end position="33"/>
    </location>
</feature>
<proteinExistence type="predicted"/>
<accession>A0A8M1H6M2</accession>
<keyword evidence="3" id="KW-1185">Reference proteome</keyword>
<reference evidence="4" key="1">
    <citation type="submission" date="2025-08" db="UniProtKB">
        <authorList>
            <consortium name="RefSeq"/>
        </authorList>
    </citation>
    <scope>IDENTIFICATION</scope>
</reference>
<evidence type="ECO:0000313" key="4">
    <source>
        <dbReference type="RefSeq" id="XP_040924083.1"/>
    </source>
</evidence>
<dbReference type="GeneID" id="121201785"/>
<evidence type="ECO:0000256" key="1">
    <source>
        <dbReference type="SAM" id="Coils"/>
    </source>
</evidence>